<dbReference type="GeneID" id="89969093"/>
<keyword evidence="2" id="KW-0812">Transmembrane</keyword>
<reference evidence="3 4" key="1">
    <citation type="submission" date="2023-08" db="EMBL/GenBank/DDBJ databases">
        <title>Black Yeasts Isolated from many extreme environments.</title>
        <authorList>
            <person name="Coleine C."/>
            <person name="Stajich J.E."/>
            <person name="Selbmann L."/>
        </authorList>
    </citation>
    <scope>NUCLEOTIDE SEQUENCE [LARGE SCALE GENOMIC DNA]</scope>
    <source>
        <strain evidence="3 4">CCFEE 5792</strain>
    </source>
</reference>
<feature type="region of interest" description="Disordered" evidence="1">
    <location>
        <begin position="1"/>
        <end position="32"/>
    </location>
</feature>
<proteinExistence type="predicted"/>
<dbReference type="AlphaFoldDB" id="A0AAV9NSA4"/>
<organism evidence="3 4">
    <name type="scientific">Exophiala bonariae</name>
    <dbReference type="NCBI Taxonomy" id="1690606"/>
    <lineage>
        <taxon>Eukaryota</taxon>
        <taxon>Fungi</taxon>
        <taxon>Dikarya</taxon>
        <taxon>Ascomycota</taxon>
        <taxon>Pezizomycotina</taxon>
        <taxon>Eurotiomycetes</taxon>
        <taxon>Chaetothyriomycetidae</taxon>
        <taxon>Chaetothyriales</taxon>
        <taxon>Herpotrichiellaceae</taxon>
        <taxon>Exophiala</taxon>
    </lineage>
</organism>
<protein>
    <recommendedName>
        <fullName evidence="5">Band 7 domain-containing protein</fullName>
    </recommendedName>
</protein>
<feature type="compositionally biased region" description="Pro residues" evidence="1">
    <location>
        <begin position="22"/>
        <end position="32"/>
    </location>
</feature>
<dbReference type="Proteomes" id="UP001358417">
    <property type="component" value="Unassembled WGS sequence"/>
</dbReference>
<evidence type="ECO:0000256" key="2">
    <source>
        <dbReference type="SAM" id="Phobius"/>
    </source>
</evidence>
<name>A0AAV9NSA4_9EURO</name>
<evidence type="ECO:0000313" key="4">
    <source>
        <dbReference type="Proteomes" id="UP001358417"/>
    </source>
</evidence>
<feature type="transmembrane region" description="Helical" evidence="2">
    <location>
        <begin position="69"/>
        <end position="90"/>
    </location>
</feature>
<evidence type="ECO:0000313" key="3">
    <source>
        <dbReference type="EMBL" id="KAK5065036.1"/>
    </source>
</evidence>
<accession>A0AAV9NSA4</accession>
<evidence type="ECO:0000256" key="1">
    <source>
        <dbReference type="SAM" id="MobiDB-lite"/>
    </source>
</evidence>
<dbReference type="RefSeq" id="XP_064712360.1">
    <property type="nucleotide sequence ID" value="XM_064844500.1"/>
</dbReference>
<feature type="compositionally biased region" description="Basic residues" evidence="1">
    <location>
        <begin position="1"/>
        <end position="10"/>
    </location>
</feature>
<comment type="caution">
    <text evidence="3">The sequence shown here is derived from an EMBL/GenBank/DDBJ whole genome shotgun (WGS) entry which is preliminary data.</text>
</comment>
<dbReference type="EMBL" id="JAVRRD010000001">
    <property type="protein sequence ID" value="KAK5065036.1"/>
    <property type="molecule type" value="Genomic_DNA"/>
</dbReference>
<keyword evidence="2" id="KW-0472">Membrane</keyword>
<keyword evidence="2" id="KW-1133">Transmembrane helix</keyword>
<keyword evidence="4" id="KW-1185">Reference proteome</keyword>
<sequence length="365" mass="41797">MARTAGKRTAKPAGSSKAAQQPLPPSTSTPPTPFQYAPTTLRPFLATLPTDHFYLVHIDRTEPTMKKRVFVVPIIMNLIITLGLCLRIYYAAPAYLEQIITIFGYETSYKVDTTQANAGELMNVVTTRTMLLMVDYFIFVIIGSWPREFIFGSQSLRFVGPVEWRRKLGFQDTEIVVRRGRKWDTPLLVEEVPDKVKTWQVDEELTIRVKVDSAMRKPYIAKTGYLLLDKDWDLDFKAMLDAHRLVESGTVKIQDLQDLALVYYQKQWLAWRVHEEPVITAQEAAQDSVLENFRSKLTDLGAEDVFFRWIEMVQYETSRPGGFTKGRQAEAMRELKKLLTAKGVDYAHFWNEIGGQTGLPGFSQQ</sequence>
<gene>
    <name evidence="3" type="ORF">LTR84_000871</name>
</gene>
<evidence type="ECO:0008006" key="5">
    <source>
        <dbReference type="Google" id="ProtNLM"/>
    </source>
</evidence>